<comment type="caution">
    <text evidence="2">The sequence shown here is derived from an EMBL/GenBank/DDBJ whole genome shotgun (WGS) entry which is preliminary data.</text>
</comment>
<dbReference type="AlphaFoldDB" id="A0A841Q6S9"/>
<accession>A0A841Q6S9</accession>
<dbReference type="RefSeq" id="WP_246200027.1">
    <property type="nucleotide sequence ID" value="NZ_CADDWK010000009.1"/>
</dbReference>
<feature type="domain" description="Beta-lactamase-related" evidence="1">
    <location>
        <begin position="5"/>
        <end position="321"/>
    </location>
</feature>
<evidence type="ECO:0000313" key="2">
    <source>
        <dbReference type="EMBL" id="MBB6454116.1"/>
    </source>
</evidence>
<dbReference type="SUPFAM" id="SSF56601">
    <property type="entry name" value="beta-lactamase/transpeptidase-like"/>
    <property type="match status" value="1"/>
</dbReference>
<dbReference type="Pfam" id="PF00144">
    <property type="entry name" value="Beta-lactamase"/>
    <property type="match status" value="1"/>
</dbReference>
<evidence type="ECO:0000313" key="3">
    <source>
        <dbReference type="Proteomes" id="UP000581688"/>
    </source>
</evidence>
<sequence length="432" mass="48883">MWGDFEKKLKEQMDREHIVGAAVGAFRDGEIIYQKGFGVQNKATNKPVTEETIFGTASVTKSFTALAVMKLMEQGLLSINDSVIKYIPNLEIKGVYAMDKIKIHHLLTHSTGLAPVNRDESRLFFSDEVEFLTNNKHSILGKPNEYFSYSNDMFLLLGAIIEKVTGKLYRRYITEEILAPLKMNRTTMSIEEVTKLNNVSTPYIYDKQQKKHIEQMWPTLGVYEVGGGIRSCISDLLKYGSFYVNTPNLLSKSISETSVQKMWQPHINLTENSFYGYGLKVTPNYHGVTLVEHGGGQPGVSSNFGFIPEKNIVIVVLTNVSNIAVRDIWLKVVNTLLRLPIDTKEQVLPPTDLSKKELMKFVGAYASKEGYQFEVIIEDGKPLILIDQEKLEAYAADKKTLVLKNSSRSIPFYFTDNEVWGAFFGMRVMLKQ</sequence>
<proteinExistence type="predicted"/>
<keyword evidence="3" id="KW-1185">Reference proteome</keyword>
<evidence type="ECO:0000259" key="1">
    <source>
        <dbReference type="Pfam" id="PF00144"/>
    </source>
</evidence>
<protein>
    <submittedName>
        <fullName evidence="2">CubicO group peptidase (Beta-lactamase class C family)</fullName>
    </submittedName>
</protein>
<dbReference type="Gene3D" id="3.40.710.10">
    <property type="entry name" value="DD-peptidase/beta-lactamase superfamily"/>
    <property type="match status" value="1"/>
</dbReference>
<dbReference type="Proteomes" id="UP000581688">
    <property type="component" value="Unassembled WGS sequence"/>
</dbReference>
<dbReference type="PANTHER" id="PTHR46825:SF9">
    <property type="entry name" value="BETA-LACTAMASE-RELATED DOMAIN-CONTAINING PROTEIN"/>
    <property type="match status" value="1"/>
</dbReference>
<dbReference type="EMBL" id="JACHGH010000007">
    <property type="protein sequence ID" value="MBB6454116.1"/>
    <property type="molecule type" value="Genomic_DNA"/>
</dbReference>
<dbReference type="InterPro" id="IPR050491">
    <property type="entry name" value="AmpC-like"/>
</dbReference>
<reference evidence="2 3" key="1">
    <citation type="submission" date="2020-08" db="EMBL/GenBank/DDBJ databases">
        <title>Genomic Encyclopedia of Type Strains, Phase IV (KMG-IV): sequencing the most valuable type-strain genomes for metagenomic binning, comparative biology and taxonomic classification.</title>
        <authorList>
            <person name="Goeker M."/>
        </authorList>
    </citation>
    <scope>NUCLEOTIDE SEQUENCE [LARGE SCALE GENOMIC DNA]</scope>
    <source>
        <strain evidence="2 3">DSM 19612</strain>
    </source>
</reference>
<name>A0A841Q6S9_9BACI</name>
<organism evidence="2 3">
    <name type="scientific">Salirhabdus euzebyi</name>
    <dbReference type="NCBI Taxonomy" id="394506"/>
    <lineage>
        <taxon>Bacteria</taxon>
        <taxon>Bacillati</taxon>
        <taxon>Bacillota</taxon>
        <taxon>Bacilli</taxon>
        <taxon>Bacillales</taxon>
        <taxon>Bacillaceae</taxon>
        <taxon>Salirhabdus</taxon>
    </lineage>
</organism>
<dbReference type="PANTHER" id="PTHR46825">
    <property type="entry name" value="D-ALANYL-D-ALANINE-CARBOXYPEPTIDASE/ENDOPEPTIDASE AMPH"/>
    <property type="match status" value="1"/>
</dbReference>
<dbReference type="InterPro" id="IPR012338">
    <property type="entry name" value="Beta-lactam/transpept-like"/>
</dbReference>
<gene>
    <name evidence="2" type="ORF">HNQ94_002567</name>
</gene>
<dbReference type="InterPro" id="IPR001466">
    <property type="entry name" value="Beta-lactam-related"/>
</dbReference>